<dbReference type="GO" id="GO:0046856">
    <property type="term" value="P:phosphatidylinositol dephosphorylation"/>
    <property type="evidence" value="ECO:0007669"/>
    <property type="project" value="TreeGrafter"/>
</dbReference>
<evidence type="ECO:0000256" key="6">
    <source>
        <dbReference type="ARBA" id="ARBA00023125"/>
    </source>
</evidence>
<dbReference type="AlphaFoldDB" id="A0A6A2X1L1"/>
<name>A0A6A2X1L1_HIBSY</name>
<dbReference type="FunFam" id="1.10.10.60:FF:000168">
    <property type="entry name" value="Telomere repeat-binding factor 1"/>
    <property type="match status" value="1"/>
</dbReference>
<gene>
    <name evidence="11" type="ORF">F3Y22_tig00112293pilonHSYRG00388</name>
</gene>
<evidence type="ECO:0000256" key="1">
    <source>
        <dbReference type="ARBA" id="ARBA00004286"/>
    </source>
</evidence>
<evidence type="ECO:0000256" key="9">
    <source>
        <dbReference type="ARBA" id="ARBA00032813"/>
    </source>
</evidence>
<dbReference type="InterPro" id="IPR030564">
    <property type="entry name" value="Myotubularin"/>
</dbReference>
<dbReference type="GO" id="GO:0003690">
    <property type="term" value="F:double-stranded DNA binding"/>
    <property type="evidence" value="ECO:0007669"/>
    <property type="project" value="UniProtKB-ARBA"/>
</dbReference>
<feature type="domain" description="Myotubularin phosphatase" evidence="10">
    <location>
        <begin position="1"/>
        <end position="132"/>
    </location>
</feature>
<dbReference type="CDD" id="cd11660">
    <property type="entry name" value="SANT_TRF"/>
    <property type="match status" value="1"/>
</dbReference>
<dbReference type="PANTHER" id="PTHR10807">
    <property type="entry name" value="MYOTUBULARIN-RELATED"/>
    <property type="match status" value="1"/>
</dbReference>
<evidence type="ECO:0000313" key="11">
    <source>
        <dbReference type="EMBL" id="KAE8668602.1"/>
    </source>
</evidence>
<proteinExistence type="predicted"/>
<dbReference type="GO" id="GO:0005694">
    <property type="term" value="C:chromosome"/>
    <property type="evidence" value="ECO:0007669"/>
    <property type="project" value="UniProtKB-SubCell"/>
</dbReference>
<keyword evidence="12" id="KW-1185">Reference proteome</keyword>
<dbReference type="PROSITE" id="PS51339">
    <property type="entry name" value="PPASE_MYOTUBULARIN"/>
    <property type="match status" value="1"/>
</dbReference>
<evidence type="ECO:0000256" key="3">
    <source>
        <dbReference type="ARBA" id="ARBA00022454"/>
    </source>
</evidence>
<comment type="subcellular location">
    <subcellularLocation>
        <location evidence="1">Chromosome</location>
    </subcellularLocation>
    <subcellularLocation>
        <location evidence="2">Nucleus</location>
        <location evidence="2">Nucleolus</location>
    </subcellularLocation>
</comment>
<dbReference type="GO" id="GO:0043565">
    <property type="term" value="F:sequence-specific DNA binding"/>
    <property type="evidence" value="ECO:0007669"/>
    <property type="project" value="UniProtKB-ARBA"/>
</dbReference>
<dbReference type="SUPFAM" id="SSF52799">
    <property type="entry name" value="(Phosphotyrosine protein) phosphatases II"/>
    <property type="match status" value="1"/>
</dbReference>
<dbReference type="Gene3D" id="1.10.10.60">
    <property type="entry name" value="Homeodomain-like"/>
    <property type="match status" value="1"/>
</dbReference>
<dbReference type="InterPro" id="IPR009057">
    <property type="entry name" value="Homeodomain-like_sf"/>
</dbReference>
<dbReference type="PANTHER" id="PTHR10807:SF8">
    <property type="entry name" value="PHOSPHATIDYLINOSITOL-3-PHOSPHATE PHOSPHATASE"/>
    <property type="match status" value="1"/>
</dbReference>
<protein>
    <recommendedName>
        <fullName evidence="9">MYB transcription factor</fullName>
    </recommendedName>
</protein>
<dbReference type="SUPFAM" id="SSF46689">
    <property type="entry name" value="Homeodomain-like"/>
    <property type="match status" value="1"/>
</dbReference>
<evidence type="ECO:0000256" key="7">
    <source>
        <dbReference type="ARBA" id="ARBA00023163"/>
    </source>
</evidence>
<keyword evidence="5" id="KW-0175">Coiled coil</keyword>
<evidence type="ECO:0000256" key="5">
    <source>
        <dbReference type="ARBA" id="ARBA00023054"/>
    </source>
</evidence>
<evidence type="ECO:0000256" key="2">
    <source>
        <dbReference type="ARBA" id="ARBA00004604"/>
    </source>
</evidence>
<keyword evidence="3" id="KW-0158">Chromosome</keyword>
<evidence type="ECO:0000313" key="12">
    <source>
        <dbReference type="Proteomes" id="UP000436088"/>
    </source>
</evidence>
<dbReference type="Proteomes" id="UP000436088">
    <property type="component" value="Unassembled WGS sequence"/>
</dbReference>
<dbReference type="GO" id="GO:0106018">
    <property type="term" value="F:phosphatidylinositol-3,5-bisphosphate phosphatase activity"/>
    <property type="evidence" value="ECO:0007669"/>
    <property type="project" value="TreeGrafter"/>
</dbReference>
<evidence type="ECO:0000256" key="4">
    <source>
        <dbReference type="ARBA" id="ARBA00023015"/>
    </source>
</evidence>
<keyword evidence="7" id="KW-0804">Transcription</keyword>
<organism evidence="11 12">
    <name type="scientific">Hibiscus syriacus</name>
    <name type="common">Rose of Sharon</name>
    <dbReference type="NCBI Taxonomy" id="106335"/>
    <lineage>
        <taxon>Eukaryota</taxon>
        <taxon>Viridiplantae</taxon>
        <taxon>Streptophyta</taxon>
        <taxon>Embryophyta</taxon>
        <taxon>Tracheophyta</taxon>
        <taxon>Spermatophyta</taxon>
        <taxon>Magnoliopsida</taxon>
        <taxon>eudicotyledons</taxon>
        <taxon>Gunneridae</taxon>
        <taxon>Pentapetalae</taxon>
        <taxon>rosids</taxon>
        <taxon>malvids</taxon>
        <taxon>Malvales</taxon>
        <taxon>Malvaceae</taxon>
        <taxon>Malvoideae</taxon>
        <taxon>Hibiscus</taxon>
    </lineage>
</organism>
<dbReference type="GO" id="GO:0005730">
    <property type="term" value="C:nucleolus"/>
    <property type="evidence" value="ECO:0007669"/>
    <property type="project" value="UniProtKB-SubCell"/>
</dbReference>
<keyword evidence="6" id="KW-0238">DNA-binding</keyword>
<dbReference type="GO" id="GO:0005737">
    <property type="term" value="C:cytoplasm"/>
    <property type="evidence" value="ECO:0007669"/>
    <property type="project" value="TreeGrafter"/>
</dbReference>
<dbReference type="Pfam" id="PF06602">
    <property type="entry name" value="Myotub-related"/>
    <property type="match status" value="1"/>
</dbReference>
<dbReference type="InterPro" id="IPR029021">
    <property type="entry name" value="Prot-tyrosine_phosphatase-like"/>
</dbReference>
<dbReference type="InterPro" id="IPR056302">
    <property type="entry name" value="CHD1-2/Hrp3_HTH"/>
</dbReference>
<accession>A0A6A2X1L1</accession>
<comment type="caution">
    <text evidence="11">The sequence shown here is derived from an EMBL/GenBank/DDBJ whole genome shotgun (WGS) entry which is preliminary data.</text>
</comment>
<sequence>MVLLYGDQSILKLVPLKALVEKGWIAFGHPFADHIGLPSVSGTSFYLTRQSSTGSILSSPARQSSGSFTPQASNSCHAQNNYSPIFLQWVSCVSQLLRIYPFPFEFSSAFLVEFFDCVISCHFGNLFCNRVKTLGLSFKWEMVPYLVLVTSRWTSEEKAELKAGVLKHGTGKWRNIRSDPELSSILRSRSNVDLKVCS</sequence>
<reference evidence="11" key="1">
    <citation type="submission" date="2019-09" db="EMBL/GenBank/DDBJ databases">
        <title>Draft genome information of white flower Hibiscus syriacus.</title>
        <authorList>
            <person name="Kim Y.-M."/>
        </authorList>
    </citation>
    <scope>NUCLEOTIDE SEQUENCE [LARGE SCALE GENOMIC DNA]</scope>
    <source>
        <strain evidence="11">YM2019G1</strain>
    </source>
</reference>
<keyword evidence="8" id="KW-0539">Nucleus</keyword>
<evidence type="ECO:0000259" key="10">
    <source>
        <dbReference type="PROSITE" id="PS51339"/>
    </source>
</evidence>
<dbReference type="Pfam" id="PF23588">
    <property type="entry name" value="HTH_CHD1_Hrp3"/>
    <property type="match status" value="1"/>
</dbReference>
<keyword evidence="4" id="KW-0805">Transcription regulation</keyword>
<dbReference type="InterPro" id="IPR010569">
    <property type="entry name" value="Myotubularin-like_Pase_dom"/>
</dbReference>
<evidence type="ECO:0000256" key="8">
    <source>
        <dbReference type="ARBA" id="ARBA00023242"/>
    </source>
</evidence>
<dbReference type="EMBL" id="VEPZ02001545">
    <property type="protein sequence ID" value="KAE8668602.1"/>
    <property type="molecule type" value="Genomic_DNA"/>
</dbReference>
<dbReference type="GO" id="GO:0004438">
    <property type="term" value="F:phosphatidylinositol-3-phosphate phosphatase activity"/>
    <property type="evidence" value="ECO:0007669"/>
    <property type="project" value="TreeGrafter"/>
</dbReference>